<dbReference type="Proteomes" id="UP000011945">
    <property type="component" value="Unassembled WGS sequence"/>
</dbReference>
<feature type="non-terminal residue" evidence="1">
    <location>
        <position position="1"/>
    </location>
</feature>
<gene>
    <name evidence="1" type="ORF">HMPREF1449_00688</name>
</gene>
<dbReference type="EMBL" id="APEZ01000023">
    <property type="protein sequence ID" value="EMH67208.1"/>
    <property type="molecule type" value="Genomic_DNA"/>
</dbReference>
<evidence type="ECO:0000313" key="2">
    <source>
        <dbReference type="Proteomes" id="UP000011945"/>
    </source>
</evidence>
<protein>
    <submittedName>
        <fullName evidence="1">Uncharacterized protein</fullName>
    </submittedName>
</protein>
<name>A0ABC9S9V4_HELPX</name>
<evidence type="ECO:0000313" key="1">
    <source>
        <dbReference type="EMBL" id="EMH67208.1"/>
    </source>
</evidence>
<proteinExistence type="predicted"/>
<comment type="caution">
    <text evidence="1">The sequence shown here is derived from an EMBL/GenBank/DDBJ whole genome shotgun (WGS) entry which is preliminary data.</text>
</comment>
<dbReference type="AlphaFoldDB" id="A0ABC9S9V4"/>
<organism evidence="1 2">
    <name type="scientific">Helicobacter pylori HP260AFii</name>
    <dbReference type="NCBI Taxonomy" id="1159077"/>
    <lineage>
        <taxon>Bacteria</taxon>
        <taxon>Pseudomonadati</taxon>
        <taxon>Campylobacterota</taxon>
        <taxon>Epsilonproteobacteria</taxon>
        <taxon>Campylobacterales</taxon>
        <taxon>Helicobacteraceae</taxon>
        <taxon>Helicobacter</taxon>
    </lineage>
</organism>
<sequence>IAPHKTTTQLNVLNPLITNPFIKLRFKACLAHFDKNIYTTTLLKALLQISQIPQKTQ</sequence>
<accession>A0ABC9S9V4</accession>
<reference evidence="1 2" key="1">
    <citation type="submission" date="2012-12" db="EMBL/GenBank/DDBJ databases">
        <authorList>
            <person name="Weinstock G."/>
            <person name="Sodergren E."/>
            <person name="Lobos E.A."/>
            <person name="Fulton L."/>
            <person name="Fulton R."/>
            <person name="Courtney L."/>
            <person name="Fronick C."/>
            <person name="O'Laughlin M."/>
            <person name="Godfrey J."/>
            <person name="Wilson R.M."/>
            <person name="Miner T."/>
            <person name="Farmer C."/>
            <person name="Delehaunty K."/>
            <person name="Cordes M."/>
            <person name="Minx P."/>
            <person name="Tomlinson C."/>
            <person name="Chen J."/>
            <person name="Wollam A."/>
            <person name="Pepin K.H."/>
            <person name="Bhonagiri V."/>
            <person name="Zhang X."/>
            <person name="Suruliraj S."/>
            <person name="Antonio M."/>
            <person name="Secka O."/>
            <person name="Thomas J."/>
            <person name="Warren W."/>
            <person name="Mitreva M."/>
            <person name="Mardis E.R."/>
            <person name="Wilson R.K."/>
        </authorList>
    </citation>
    <scope>NUCLEOTIDE SEQUENCE [LARGE SCALE GENOMIC DNA]</scope>
    <source>
        <strain evidence="1 2">HP260AFii</strain>
    </source>
</reference>